<dbReference type="EMBL" id="UINC01066842">
    <property type="protein sequence ID" value="SVB97940.1"/>
    <property type="molecule type" value="Genomic_DNA"/>
</dbReference>
<reference evidence="1" key="1">
    <citation type="submission" date="2018-05" db="EMBL/GenBank/DDBJ databases">
        <authorList>
            <person name="Lanie J.A."/>
            <person name="Ng W.-L."/>
            <person name="Kazmierczak K.M."/>
            <person name="Andrzejewski T.M."/>
            <person name="Davidsen T.M."/>
            <person name="Wayne K.J."/>
            <person name="Tettelin H."/>
            <person name="Glass J.I."/>
            <person name="Rusch D."/>
            <person name="Podicherti R."/>
            <person name="Tsui H.-C.T."/>
            <person name="Winkler M.E."/>
        </authorList>
    </citation>
    <scope>NUCLEOTIDE SEQUENCE</scope>
</reference>
<proteinExistence type="predicted"/>
<protein>
    <submittedName>
        <fullName evidence="1">Uncharacterized protein</fullName>
    </submittedName>
</protein>
<evidence type="ECO:0000313" key="1">
    <source>
        <dbReference type="EMBL" id="SVB97940.1"/>
    </source>
</evidence>
<name>A0A382IE55_9ZZZZ</name>
<accession>A0A382IE55</accession>
<sequence>MFQTAGLFLSGPLAPEAYSNLLPGSAQPASNINNCCAR</sequence>
<gene>
    <name evidence="1" type="ORF">METZ01_LOCUS250794</name>
</gene>
<organism evidence="1">
    <name type="scientific">marine metagenome</name>
    <dbReference type="NCBI Taxonomy" id="408172"/>
    <lineage>
        <taxon>unclassified sequences</taxon>
        <taxon>metagenomes</taxon>
        <taxon>ecological metagenomes</taxon>
    </lineage>
</organism>
<dbReference type="AlphaFoldDB" id="A0A382IE55"/>